<accession>A0A378T5H7</accession>
<reference evidence="2 4" key="1">
    <citation type="submission" date="2018-06" db="EMBL/GenBank/DDBJ databases">
        <authorList>
            <consortium name="Pathogen Informatics"/>
            <person name="Doyle S."/>
        </authorList>
    </citation>
    <scope>NUCLEOTIDE SEQUENCE [LARGE SCALE GENOMIC DNA]</scope>
    <source>
        <strain evidence="2 4">NCTC10359</strain>
    </source>
</reference>
<sequence>MVRQAHHERLSRKVYSINNTIFLTYLLCIFVIFGVWMIAEIRSIIKLKKALEKDQDKIEKWFRDLFNR</sequence>
<dbReference type="RefSeq" id="WP_115004814.1">
    <property type="nucleotide sequence ID" value="NZ_UGQU01000001.1"/>
</dbReference>
<dbReference type="AlphaFoldDB" id="A0A378T5H7"/>
<feature type="transmembrane region" description="Helical" evidence="1">
    <location>
        <begin position="20"/>
        <end position="39"/>
    </location>
</feature>
<keyword evidence="1" id="KW-0472">Membrane</keyword>
<evidence type="ECO:0000313" key="4">
    <source>
        <dbReference type="Proteomes" id="UP000254437"/>
    </source>
</evidence>
<protein>
    <submittedName>
        <fullName evidence="2">Uncharacterized protein</fullName>
    </submittedName>
</protein>
<dbReference type="Proteomes" id="UP000254437">
    <property type="component" value="Unassembled WGS sequence"/>
</dbReference>
<dbReference type="EMBL" id="UGQU01000001">
    <property type="protein sequence ID" value="STZ55654.1"/>
    <property type="molecule type" value="Genomic_DNA"/>
</dbReference>
<keyword evidence="1" id="KW-0812">Transmembrane</keyword>
<proteinExistence type="predicted"/>
<gene>
    <name evidence="2" type="ORF">NCTC10359_00250</name>
    <name evidence="3" type="ORF">NCTC10359_00263</name>
</gene>
<evidence type="ECO:0000313" key="3">
    <source>
        <dbReference type="EMBL" id="STZ55667.1"/>
    </source>
</evidence>
<keyword evidence="1" id="KW-1133">Transmembrane helix</keyword>
<evidence type="ECO:0000313" key="2">
    <source>
        <dbReference type="EMBL" id="STZ55654.1"/>
    </source>
</evidence>
<organism evidence="2 4">
    <name type="scientific">Moraxella lacunata</name>
    <dbReference type="NCBI Taxonomy" id="477"/>
    <lineage>
        <taxon>Bacteria</taxon>
        <taxon>Pseudomonadati</taxon>
        <taxon>Pseudomonadota</taxon>
        <taxon>Gammaproteobacteria</taxon>
        <taxon>Moraxellales</taxon>
        <taxon>Moraxellaceae</taxon>
        <taxon>Moraxella</taxon>
    </lineage>
</organism>
<dbReference type="EMBL" id="UGQU01000001">
    <property type="protein sequence ID" value="STZ55667.1"/>
    <property type="molecule type" value="Genomic_DNA"/>
</dbReference>
<name>A0A378T5H7_MORLA</name>
<evidence type="ECO:0000256" key="1">
    <source>
        <dbReference type="SAM" id="Phobius"/>
    </source>
</evidence>